<sequence>ICWKLDFCILTPTNFLSCLQGCLNHKNGSGVHVQNLQVCYIAIHVPWWLAAPINPSSTLEFSFDNV</sequence>
<keyword evidence="2" id="KW-1185">Reference proteome</keyword>
<dbReference type="GeneTree" id="ENSGT01030000239935"/>
<dbReference type="Ensembl" id="ENSMFAT00000087445.1">
    <property type="protein sequence ID" value="ENSMFAP00000063056.1"/>
    <property type="gene ID" value="ENSMFAG00000050524.1"/>
</dbReference>
<dbReference type="AlphaFoldDB" id="A0A7N9DBD8"/>
<dbReference type="Proteomes" id="UP000233100">
    <property type="component" value="Chromosome 5"/>
</dbReference>
<evidence type="ECO:0000313" key="2">
    <source>
        <dbReference type="Proteomes" id="UP000233100"/>
    </source>
</evidence>
<name>A0A7N9DBD8_MACFA</name>
<reference evidence="1 2" key="1">
    <citation type="submission" date="2013-03" db="EMBL/GenBank/DDBJ databases">
        <authorList>
            <person name="Warren W."/>
            <person name="Wilson R.K."/>
        </authorList>
    </citation>
    <scope>NUCLEOTIDE SEQUENCE</scope>
</reference>
<evidence type="ECO:0000313" key="1">
    <source>
        <dbReference type="Ensembl" id="ENSMFAP00000063056.1"/>
    </source>
</evidence>
<reference evidence="1" key="2">
    <citation type="submission" date="2025-08" db="UniProtKB">
        <authorList>
            <consortium name="Ensembl"/>
        </authorList>
    </citation>
    <scope>IDENTIFICATION</scope>
</reference>
<accession>A0A7N9DBD8</accession>
<reference evidence="1" key="3">
    <citation type="submission" date="2025-09" db="UniProtKB">
        <authorList>
            <consortium name="Ensembl"/>
        </authorList>
    </citation>
    <scope>IDENTIFICATION</scope>
</reference>
<proteinExistence type="predicted"/>
<organism evidence="1 2">
    <name type="scientific">Macaca fascicularis</name>
    <name type="common">Crab-eating macaque</name>
    <name type="synonym">Cynomolgus monkey</name>
    <dbReference type="NCBI Taxonomy" id="9541"/>
    <lineage>
        <taxon>Eukaryota</taxon>
        <taxon>Metazoa</taxon>
        <taxon>Chordata</taxon>
        <taxon>Craniata</taxon>
        <taxon>Vertebrata</taxon>
        <taxon>Euteleostomi</taxon>
        <taxon>Mammalia</taxon>
        <taxon>Eutheria</taxon>
        <taxon>Euarchontoglires</taxon>
        <taxon>Primates</taxon>
        <taxon>Haplorrhini</taxon>
        <taxon>Catarrhini</taxon>
        <taxon>Cercopithecidae</taxon>
        <taxon>Cercopithecinae</taxon>
        <taxon>Macaca</taxon>
    </lineage>
</organism>
<protein>
    <submittedName>
        <fullName evidence="1">Uncharacterized protein</fullName>
    </submittedName>
</protein>